<dbReference type="InterPro" id="IPR009057">
    <property type="entry name" value="Homeodomain-like_sf"/>
</dbReference>
<dbReference type="EMBL" id="JAINWA010000003">
    <property type="protein sequence ID" value="MCD1655869.1"/>
    <property type="molecule type" value="Genomic_DNA"/>
</dbReference>
<accession>A0AAE3EJH5</accession>
<dbReference type="RefSeq" id="WP_230757817.1">
    <property type="nucleotide sequence ID" value="NZ_JAINWA010000003.1"/>
</dbReference>
<sequence>MDWQTRMLRAIEYLEGCLTADWDPAEAGQRANCSPFHFMRMFEVIAGISPAEYLRRRRLSAAALDLSGGSEKVLDVSLNYGWDSPDAFARAFKKEFGCLPSEARQNGARLHIYPPLAFTIALKGDKAMEYRIEQTGEIRMTGLSRRFNSLDGSNFKEIPLFWEEVMKTDVCDRLWKASKQESLGVVGVCYDHDMKTGEFSYAIAIETPEDLTLLPEGCVDILVPASTWAKFTSRGPLHPNFQETIKRIYSEWFPASGREHAGTHEIEYYGTHPDSASPDYWAEYWVPLK</sequence>
<reference evidence="5" key="1">
    <citation type="submission" date="2021-08" db="EMBL/GenBank/DDBJ databases">
        <title>Comparative analyses of Brucepasteria parasyntrophica and Teretinema zuelzerae.</title>
        <authorList>
            <person name="Song Y."/>
            <person name="Brune A."/>
        </authorList>
    </citation>
    <scope>NUCLEOTIDE SEQUENCE</scope>
    <source>
        <strain evidence="5">DSM 1903</strain>
    </source>
</reference>
<dbReference type="InterPro" id="IPR020449">
    <property type="entry name" value="Tscrpt_reg_AraC-type_HTH"/>
</dbReference>
<keyword evidence="6" id="KW-1185">Reference proteome</keyword>
<dbReference type="PRINTS" id="PR00032">
    <property type="entry name" value="HTHARAC"/>
</dbReference>
<keyword evidence="3" id="KW-0804">Transcription</keyword>
<dbReference type="InterPro" id="IPR029441">
    <property type="entry name" value="Cass2"/>
</dbReference>
<evidence type="ECO:0000256" key="2">
    <source>
        <dbReference type="ARBA" id="ARBA00023125"/>
    </source>
</evidence>
<proteinExistence type="predicted"/>
<feature type="domain" description="HTH araC/xylS-type" evidence="4">
    <location>
        <begin position="8"/>
        <end position="106"/>
    </location>
</feature>
<dbReference type="InterPro" id="IPR018060">
    <property type="entry name" value="HTH_AraC"/>
</dbReference>
<dbReference type="PROSITE" id="PS01124">
    <property type="entry name" value="HTH_ARAC_FAMILY_2"/>
    <property type="match status" value="1"/>
</dbReference>
<evidence type="ECO:0000256" key="1">
    <source>
        <dbReference type="ARBA" id="ARBA00023015"/>
    </source>
</evidence>
<evidence type="ECO:0000313" key="6">
    <source>
        <dbReference type="Proteomes" id="UP001198163"/>
    </source>
</evidence>
<dbReference type="GO" id="GO:0043565">
    <property type="term" value="F:sequence-specific DNA binding"/>
    <property type="evidence" value="ECO:0007669"/>
    <property type="project" value="InterPro"/>
</dbReference>
<dbReference type="SMART" id="SM00871">
    <property type="entry name" value="AraC_E_bind"/>
    <property type="match status" value="1"/>
</dbReference>
<evidence type="ECO:0000259" key="4">
    <source>
        <dbReference type="PROSITE" id="PS01124"/>
    </source>
</evidence>
<dbReference type="SMART" id="SM00342">
    <property type="entry name" value="HTH_ARAC"/>
    <property type="match status" value="1"/>
</dbReference>
<keyword evidence="1" id="KW-0805">Transcription regulation</keyword>
<dbReference type="GO" id="GO:0003700">
    <property type="term" value="F:DNA-binding transcription factor activity"/>
    <property type="evidence" value="ECO:0007669"/>
    <property type="project" value="InterPro"/>
</dbReference>
<organism evidence="5 6">
    <name type="scientific">Teretinema zuelzerae</name>
    <dbReference type="NCBI Taxonomy" id="156"/>
    <lineage>
        <taxon>Bacteria</taxon>
        <taxon>Pseudomonadati</taxon>
        <taxon>Spirochaetota</taxon>
        <taxon>Spirochaetia</taxon>
        <taxon>Spirochaetales</taxon>
        <taxon>Treponemataceae</taxon>
        <taxon>Teretinema</taxon>
    </lineage>
</organism>
<dbReference type="Gene3D" id="3.20.80.10">
    <property type="entry name" value="Regulatory factor, effector binding domain"/>
    <property type="match status" value="1"/>
</dbReference>
<dbReference type="Gene3D" id="1.10.10.60">
    <property type="entry name" value="Homeodomain-like"/>
    <property type="match status" value="2"/>
</dbReference>
<gene>
    <name evidence="5" type="ORF">K7J14_14315</name>
</gene>
<dbReference type="InterPro" id="IPR010499">
    <property type="entry name" value="AraC_E-bd"/>
</dbReference>
<dbReference type="InterPro" id="IPR050959">
    <property type="entry name" value="MarA-like"/>
</dbReference>
<dbReference type="Pfam" id="PF14526">
    <property type="entry name" value="Cass2"/>
    <property type="match status" value="1"/>
</dbReference>
<dbReference type="PANTHER" id="PTHR47504">
    <property type="entry name" value="RIGHT ORIGIN-BINDING PROTEIN"/>
    <property type="match status" value="1"/>
</dbReference>
<dbReference type="InterPro" id="IPR011256">
    <property type="entry name" value="Reg_factor_effector_dom_sf"/>
</dbReference>
<dbReference type="AlphaFoldDB" id="A0AAE3EJH5"/>
<dbReference type="SUPFAM" id="SSF46689">
    <property type="entry name" value="Homeodomain-like"/>
    <property type="match status" value="2"/>
</dbReference>
<protein>
    <submittedName>
        <fullName evidence="5">AraC family transcriptional regulator</fullName>
    </submittedName>
</protein>
<evidence type="ECO:0000256" key="3">
    <source>
        <dbReference type="ARBA" id="ARBA00023163"/>
    </source>
</evidence>
<name>A0AAE3EJH5_9SPIR</name>
<keyword evidence="2" id="KW-0238">DNA-binding</keyword>
<dbReference type="Proteomes" id="UP001198163">
    <property type="component" value="Unassembled WGS sequence"/>
</dbReference>
<dbReference type="SUPFAM" id="SSF55136">
    <property type="entry name" value="Probable bacterial effector-binding domain"/>
    <property type="match status" value="1"/>
</dbReference>
<dbReference type="PANTHER" id="PTHR47504:SF5">
    <property type="entry name" value="RIGHT ORIGIN-BINDING PROTEIN"/>
    <property type="match status" value="1"/>
</dbReference>
<dbReference type="Pfam" id="PF12833">
    <property type="entry name" value="HTH_18"/>
    <property type="match status" value="1"/>
</dbReference>
<comment type="caution">
    <text evidence="5">The sequence shown here is derived from an EMBL/GenBank/DDBJ whole genome shotgun (WGS) entry which is preliminary data.</text>
</comment>
<evidence type="ECO:0000313" key="5">
    <source>
        <dbReference type="EMBL" id="MCD1655869.1"/>
    </source>
</evidence>